<reference evidence="1 2" key="1">
    <citation type="submission" date="2022-09" db="EMBL/GenBank/DDBJ databases">
        <authorList>
            <person name="Kop L."/>
        </authorList>
    </citation>
    <scope>NUCLEOTIDE SEQUENCE [LARGE SCALE GENOMIC DNA]</scope>
    <source>
        <strain evidence="1 2">347</strain>
    </source>
</reference>
<organism evidence="1 2">
    <name type="scientific">Nitrospina watsonii</name>
    <dbReference type="NCBI Taxonomy" id="1323948"/>
    <lineage>
        <taxon>Bacteria</taxon>
        <taxon>Pseudomonadati</taxon>
        <taxon>Nitrospinota/Tectimicrobiota group</taxon>
        <taxon>Nitrospinota</taxon>
        <taxon>Nitrospinia</taxon>
        <taxon>Nitrospinales</taxon>
        <taxon>Nitrospinaceae</taxon>
        <taxon>Nitrospina</taxon>
    </lineage>
</organism>
<dbReference type="Proteomes" id="UP001157733">
    <property type="component" value="Chromosome"/>
</dbReference>
<dbReference type="InterPro" id="IPR022148">
    <property type="entry name" value="CopG_antitoxin"/>
</dbReference>
<name>A0ABM9HA95_9BACT</name>
<evidence type="ECO:0000313" key="2">
    <source>
        <dbReference type="Proteomes" id="UP001157733"/>
    </source>
</evidence>
<dbReference type="SUPFAM" id="SSF47598">
    <property type="entry name" value="Ribbon-helix-helix"/>
    <property type="match status" value="1"/>
</dbReference>
<sequence>MKKKVPKLKSDKEAEEFLEKDVTDYLDLKNFQKVSFEFQPKTQKVNIRFPEKLLEAVRKEAKRQGIPYQKYIRQAVEHSLPE</sequence>
<proteinExistence type="predicted"/>
<accession>A0ABM9HA95</accession>
<dbReference type="Gene3D" id="1.10.1220.10">
    <property type="entry name" value="Met repressor-like"/>
    <property type="match status" value="1"/>
</dbReference>
<dbReference type="EMBL" id="OX336137">
    <property type="protein sequence ID" value="CAI2717054.1"/>
    <property type="molecule type" value="Genomic_DNA"/>
</dbReference>
<evidence type="ECO:0000313" key="1">
    <source>
        <dbReference type="EMBL" id="CAI2717054.1"/>
    </source>
</evidence>
<keyword evidence="2" id="KW-1185">Reference proteome</keyword>
<dbReference type="InterPro" id="IPR010985">
    <property type="entry name" value="Ribbon_hlx_hlx"/>
</dbReference>
<dbReference type="Pfam" id="PF12441">
    <property type="entry name" value="CopG_antitoxin"/>
    <property type="match status" value="1"/>
</dbReference>
<dbReference type="InterPro" id="IPR013321">
    <property type="entry name" value="Arc_rbn_hlx_hlx"/>
</dbReference>
<dbReference type="RefSeq" id="WP_282010024.1">
    <property type="nucleotide sequence ID" value="NZ_OX336137.1"/>
</dbReference>
<gene>
    <name evidence="1" type="ORF">NSPWAT_0195</name>
</gene>
<protein>
    <submittedName>
        <fullName evidence="1">CopG-like domain-containing protein DNA-binding</fullName>
    </submittedName>
</protein>